<dbReference type="PROSITE" id="PS51767">
    <property type="entry name" value="PEPTIDASE_A1"/>
    <property type="match status" value="1"/>
</dbReference>
<evidence type="ECO:0000256" key="5">
    <source>
        <dbReference type="SAM" id="SignalP"/>
    </source>
</evidence>
<proteinExistence type="inferred from homology"/>
<dbReference type="InterPro" id="IPR021109">
    <property type="entry name" value="Peptidase_aspartic_dom_sf"/>
</dbReference>
<dbReference type="SUPFAM" id="SSF50630">
    <property type="entry name" value="Acid proteases"/>
    <property type="match status" value="1"/>
</dbReference>
<dbReference type="AlphaFoldDB" id="A0A5C2SBH0"/>
<name>A0A5C2SBH0_9APHY</name>
<evidence type="ECO:0000256" key="3">
    <source>
        <dbReference type="PIRSR" id="PIRSR601461-1"/>
    </source>
</evidence>
<dbReference type="STRING" id="1328759.A0A5C2SBH0"/>
<keyword evidence="4 7" id="KW-0645">Protease</keyword>
<gene>
    <name evidence="7" type="ORF">L227DRAFT_525846</name>
</gene>
<evidence type="ECO:0000256" key="1">
    <source>
        <dbReference type="ARBA" id="ARBA00007447"/>
    </source>
</evidence>
<dbReference type="InterPro" id="IPR033121">
    <property type="entry name" value="PEPTIDASE_A1"/>
</dbReference>
<comment type="similarity">
    <text evidence="1 4">Belongs to the peptidase A1 family.</text>
</comment>
<dbReference type="CDD" id="cd05471">
    <property type="entry name" value="pepsin_like"/>
    <property type="match status" value="1"/>
</dbReference>
<dbReference type="PANTHER" id="PTHR47966">
    <property type="entry name" value="BETA-SITE APP-CLEAVING ENZYME, ISOFORM A-RELATED"/>
    <property type="match status" value="1"/>
</dbReference>
<evidence type="ECO:0000259" key="6">
    <source>
        <dbReference type="PROSITE" id="PS51767"/>
    </source>
</evidence>
<dbReference type="GO" id="GO:0004190">
    <property type="term" value="F:aspartic-type endopeptidase activity"/>
    <property type="evidence" value="ECO:0007669"/>
    <property type="project" value="UniProtKB-KW"/>
</dbReference>
<feature type="domain" description="Peptidase A1" evidence="6">
    <location>
        <begin position="108"/>
        <end position="449"/>
    </location>
</feature>
<dbReference type="InterPro" id="IPR034164">
    <property type="entry name" value="Pepsin-like_dom"/>
</dbReference>
<organism evidence="7 8">
    <name type="scientific">Lentinus tigrinus ALCF2SS1-6</name>
    <dbReference type="NCBI Taxonomy" id="1328759"/>
    <lineage>
        <taxon>Eukaryota</taxon>
        <taxon>Fungi</taxon>
        <taxon>Dikarya</taxon>
        <taxon>Basidiomycota</taxon>
        <taxon>Agaricomycotina</taxon>
        <taxon>Agaricomycetes</taxon>
        <taxon>Polyporales</taxon>
        <taxon>Polyporaceae</taxon>
        <taxon>Lentinus</taxon>
    </lineage>
</organism>
<evidence type="ECO:0000256" key="4">
    <source>
        <dbReference type="RuleBase" id="RU000454"/>
    </source>
</evidence>
<dbReference type="OrthoDB" id="660550at2759"/>
<dbReference type="PROSITE" id="PS00141">
    <property type="entry name" value="ASP_PROTEASE"/>
    <property type="match status" value="2"/>
</dbReference>
<dbReference type="EMBL" id="ML122265">
    <property type="protein sequence ID" value="RPD60618.1"/>
    <property type="molecule type" value="Genomic_DNA"/>
</dbReference>
<accession>A0A5C2SBH0</accession>
<evidence type="ECO:0000313" key="8">
    <source>
        <dbReference type="Proteomes" id="UP000313359"/>
    </source>
</evidence>
<keyword evidence="8" id="KW-1185">Reference proteome</keyword>
<dbReference type="PRINTS" id="PR00792">
    <property type="entry name" value="PEPSIN"/>
</dbReference>
<keyword evidence="5" id="KW-0732">Signal</keyword>
<sequence>MHVPSLLATPLLGLTLFSSAFPLGPLAASFAQANSILTPLSGSDAPSQTTLDVARRFKSDGPSNVLKFDQARARALQHRRQLDASSSPTSVGDAGSYNIGAQSQAVTYVVTVQVGKPPRSFQLLVDTGSSNTWVGASVSNPYTPSLSSRPTGELAAVLYGSGFYVGVEFNETVTLAEGLSLSDQSISASIFSNGFNNGPNGVGDLLSGESESQGRIDGILGVGPQDLTCGSFFPDRTKCVPTVTDTAYASGLLSNYMISFSFRPSATLDTIDNKHGELTFGGVDVTKYKGKLDFVPLTKTHPAGYYVGVDQDIVYGDARDNVLNQTAGILDTGTTLILIATDAFKRYQDLTGGVPDDNVGLLRITKEQYGNLKSLYFHIGNIDYELTANAQIWPRALNAAIGGTPEGIYLIVNDLGSNSGHGLDFINGMTFLQRFYMVYDIGNDSVGLAYTDATYSGIN</sequence>
<dbReference type="InterPro" id="IPR001461">
    <property type="entry name" value="Aspartic_peptidase_A1"/>
</dbReference>
<feature type="active site" evidence="3">
    <location>
        <position position="331"/>
    </location>
</feature>
<evidence type="ECO:0000256" key="2">
    <source>
        <dbReference type="ARBA" id="ARBA00022750"/>
    </source>
</evidence>
<feature type="signal peptide" evidence="5">
    <location>
        <begin position="1"/>
        <end position="20"/>
    </location>
</feature>
<keyword evidence="2 4" id="KW-0064">Aspartyl protease</keyword>
<dbReference type="Pfam" id="PF00026">
    <property type="entry name" value="Asp"/>
    <property type="match status" value="1"/>
</dbReference>
<keyword evidence="4" id="KW-0378">Hydrolase</keyword>
<evidence type="ECO:0000313" key="7">
    <source>
        <dbReference type="EMBL" id="RPD60618.1"/>
    </source>
</evidence>
<dbReference type="Proteomes" id="UP000313359">
    <property type="component" value="Unassembled WGS sequence"/>
</dbReference>
<reference evidence="7" key="1">
    <citation type="journal article" date="2018" name="Genome Biol. Evol.">
        <title>Genomics and development of Lentinus tigrinus, a white-rot wood-decaying mushroom with dimorphic fruiting bodies.</title>
        <authorList>
            <person name="Wu B."/>
            <person name="Xu Z."/>
            <person name="Knudson A."/>
            <person name="Carlson A."/>
            <person name="Chen N."/>
            <person name="Kovaka S."/>
            <person name="LaButti K."/>
            <person name="Lipzen A."/>
            <person name="Pennachio C."/>
            <person name="Riley R."/>
            <person name="Schakwitz W."/>
            <person name="Umezawa K."/>
            <person name="Ohm R.A."/>
            <person name="Grigoriev I.V."/>
            <person name="Nagy L.G."/>
            <person name="Gibbons J."/>
            <person name="Hibbett D."/>
        </authorList>
    </citation>
    <scope>NUCLEOTIDE SEQUENCE [LARGE SCALE GENOMIC DNA]</scope>
    <source>
        <strain evidence="7">ALCF2SS1-6</strain>
    </source>
</reference>
<feature type="chain" id="PRO_5023098110" evidence="5">
    <location>
        <begin position="21"/>
        <end position="459"/>
    </location>
</feature>
<dbReference type="PANTHER" id="PTHR47966:SF51">
    <property type="entry name" value="BETA-SITE APP-CLEAVING ENZYME, ISOFORM A-RELATED"/>
    <property type="match status" value="1"/>
</dbReference>
<dbReference type="GO" id="GO:0006508">
    <property type="term" value="P:proteolysis"/>
    <property type="evidence" value="ECO:0007669"/>
    <property type="project" value="UniProtKB-KW"/>
</dbReference>
<dbReference type="Gene3D" id="2.40.70.10">
    <property type="entry name" value="Acid Proteases"/>
    <property type="match status" value="2"/>
</dbReference>
<protein>
    <submittedName>
        <fullName evidence="7">Acid protease</fullName>
    </submittedName>
</protein>
<feature type="active site" evidence="3">
    <location>
        <position position="126"/>
    </location>
</feature>
<dbReference type="InterPro" id="IPR001969">
    <property type="entry name" value="Aspartic_peptidase_AS"/>
</dbReference>